<feature type="region of interest" description="Disordered" evidence="5">
    <location>
        <begin position="92"/>
        <end position="154"/>
    </location>
</feature>
<feature type="compositionally biased region" description="Low complexity" evidence="5">
    <location>
        <begin position="100"/>
        <end position="154"/>
    </location>
</feature>
<dbReference type="Proteomes" id="UP000761534">
    <property type="component" value="Unassembled WGS sequence"/>
</dbReference>
<evidence type="ECO:0000256" key="4">
    <source>
        <dbReference type="ARBA" id="ARBA00023136"/>
    </source>
</evidence>
<feature type="compositionally biased region" description="Polar residues" evidence="5">
    <location>
        <begin position="429"/>
        <end position="438"/>
    </location>
</feature>
<protein>
    <recommendedName>
        <fullName evidence="6">Ubiquitin-like domain-containing protein</fullName>
    </recommendedName>
</protein>
<comment type="caution">
    <text evidence="7">The sequence shown here is derived from an EMBL/GenBank/DDBJ whole genome shotgun (WGS) entry which is preliminary data.</text>
</comment>
<name>A0A642V7J8_9ASCO</name>
<dbReference type="Pfam" id="PF00240">
    <property type="entry name" value="ubiquitin"/>
    <property type="match status" value="1"/>
</dbReference>
<dbReference type="AlphaFoldDB" id="A0A642V7J8"/>
<dbReference type="Gene3D" id="3.10.20.90">
    <property type="entry name" value="Phosphatidylinositol 3-kinase Catalytic Subunit, Chain A, domain 1"/>
    <property type="match status" value="1"/>
</dbReference>
<keyword evidence="3" id="KW-1133">Transmembrane helix</keyword>
<dbReference type="CDD" id="cd17039">
    <property type="entry name" value="Ubl_ubiquitin_like"/>
    <property type="match status" value="1"/>
</dbReference>
<dbReference type="SUPFAM" id="SSF54236">
    <property type="entry name" value="Ubiquitin-like"/>
    <property type="match status" value="1"/>
</dbReference>
<organism evidence="7 8">
    <name type="scientific">Trichomonascus ciferrii</name>
    <dbReference type="NCBI Taxonomy" id="44093"/>
    <lineage>
        <taxon>Eukaryota</taxon>
        <taxon>Fungi</taxon>
        <taxon>Dikarya</taxon>
        <taxon>Ascomycota</taxon>
        <taxon>Saccharomycotina</taxon>
        <taxon>Dipodascomycetes</taxon>
        <taxon>Dipodascales</taxon>
        <taxon>Trichomonascaceae</taxon>
        <taxon>Trichomonascus</taxon>
        <taxon>Trichomonascus ciferrii complex</taxon>
    </lineage>
</organism>
<dbReference type="PROSITE" id="PS50053">
    <property type="entry name" value="UBIQUITIN_2"/>
    <property type="match status" value="1"/>
</dbReference>
<evidence type="ECO:0000256" key="5">
    <source>
        <dbReference type="SAM" id="MobiDB-lite"/>
    </source>
</evidence>
<dbReference type="GO" id="GO:0016020">
    <property type="term" value="C:membrane"/>
    <property type="evidence" value="ECO:0007669"/>
    <property type="project" value="UniProtKB-SubCell"/>
</dbReference>
<feature type="domain" description="Ubiquitin-like" evidence="6">
    <location>
        <begin position="6"/>
        <end position="85"/>
    </location>
</feature>
<keyword evidence="8" id="KW-1185">Reference proteome</keyword>
<accession>A0A642V7J8</accession>
<evidence type="ECO:0000313" key="7">
    <source>
        <dbReference type="EMBL" id="KAA8911158.1"/>
    </source>
</evidence>
<reference evidence="7" key="1">
    <citation type="journal article" date="2019" name="G3 (Bethesda)">
        <title>Genome Assemblies of Two Rare Opportunistic Yeast Pathogens: Diutina rugosa (syn. Candida rugosa) and Trichomonascus ciferrii (syn. Candida ciferrii).</title>
        <authorList>
            <person name="Mixao V."/>
            <person name="Saus E."/>
            <person name="Hansen A.P."/>
            <person name="Lass-Florl C."/>
            <person name="Gabaldon T."/>
        </authorList>
    </citation>
    <scope>NUCLEOTIDE SEQUENCE</scope>
    <source>
        <strain evidence="7">CBS 4856</strain>
    </source>
</reference>
<dbReference type="PANTHER" id="PTHR12943">
    <property type="entry name" value="HOMOCYSTEINE-RESPONSIVE ENDOPLASMIC RETICULUM-RESIDENT UNIQUITIN-LIKE DOMAIN HERPUD PROTEIN FAMILY MEMBER"/>
    <property type="match status" value="1"/>
</dbReference>
<dbReference type="PANTHER" id="PTHR12943:SF27">
    <property type="entry name" value="HOMOCYSTEINE-INDUCED ENDOPLASMIC RETICULUM PROTEIN, ISOFORM A"/>
    <property type="match status" value="1"/>
</dbReference>
<evidence type="ECO:0000313" key="8">
    <source>
        <dbReference type="Proteomes" id="UP000761534"/>
    </source>
</evidence>
<keyword evidence="4" id="KW-0472">Membrane</keyword>
<comment type="subcellular location">
    <subcellularLocation>
        <location evidence="1">Membrane</location>
    </subcellularLocation>
</comment>
<feature type="region of interest" description="Disordered" evidence="5">
    <location>
        <begin position="383"/>
        <end position="438"/>
    </location>
</feature>
<dbReference type="InterPro" id="IPR039751">
    <property type="entry name" value="HERPUD1/2"/>
</dbReference>
<dbReference type="InterPro" id="IPR000626">
    <property type="entry name" value="Ubiquitin-like_dom"/>
</dbReference>
<evidence type="ECO:0000256" key="3">
    <source>
        <dbReference type="ARBA" id="ARBA00022989"/>
    </source>
</evidence>
<evidence type="ECO:0000259" key="6">
    <source>
        <dbReference type="PROSITE" id="PS50053"/>
    </source>
</evidence>
<evidence type="ECO:0000256" key="1">
    <source>
        <dbReference type="ARBA" id="ARBA00004370"/>
    </source>
</evidence>
<feature type="region of interest" description="Disordered" evidence="5">
    <location>
        <begin position="321"/>
        <end position="347"/>
    </location>
</feature>
<dbReference type="SMART" id="SM00213">
    <property type="entry name" value="UBQ"/>
    <property type="match status" value="1"/>
</dbReference>
<dbReference type="InterPro" id="IPR029071">
    <property type="entry name" value="Ubiquitin-like_domsf"/>
</dbReference>
<feature type="compositionally biased region" description="Basic and acidic residues" evidence="5">
    <location>
        <begin position="383"/>
        <end position="406"/>
    </location>
</feature>
<dbReference type="VEuPathDB" id="FungiDB:TRICI_003880"/>
<dbReference type="GO" id="GO:0030968">
    <property type="term" value="P:endoplasmic reticulum unfolded protein response"/>
    <property type="evidence" value="ECO:0007669"/>
    <property type="project" value="TreeGrafter"/>
</dbReference>
<evidence type="ECO:0000256" key="2">
    <source>
        <dbReference type="ARBA" id="ARBA00022692"/>
    </source>
</evidence>
<gene>
    <name evidence="7" type="ORF">TRICI_003880</name>
</gene>
<sequence>MDERLLQIRIVFTDKLELGRQSVYEVVPEDSVAELKRQIMEAYPVSHPGPAVARQMLIYRGRVLEDSATFSKVLSDDDSSATFHLIVRPAAGESVPANDPPSRSTPTRITAPTAPASTSSSASSMTSSTTTASSSTSSTASQPQPEAGPPAGAVPVNAIREPLHIIHLKVPTESGEKRISIPCYDYMFVPAYNGQMAFCLSPSALMKLSSLGVPVEVPPLYAPPQQATPTSATRTQTSQQVTYRERFNQVFAAGRRFYRPVLLCLRLLLFLRLFGLEIESKLHFVALSLVMMGIMLYQTNALQPYLEHLSRRVPNIHAQLPHAHPEVPPENNTNNNHNHDNNVEHDHQRPGIFSASVVMFLSSLVPNLHENWVQEDQRRSEHVQAVQRRLEQEQQEQEQRQWEHQKGTGQQEEDSESESRYFDPPPPQTESNTNTAST</sequence>
<keyword evidence="2" id="KW-0812">Transmembrane</keyword>
<feature type="compositionally biased region" description="Basic and acidic residues" evidence="5">
    <location>
        <begin position="337"/>
        <end position="347"/>
    </location>
</feature>
<proteinExistence type="predicted"/>
<dbReference type="EMBL" id="SWFS01000291">
    <property type="protein sequence ID" value="KAA8911158.1"/>
    <property type="molecule type" value="Genomic_DNA"/>
</dbReference>